<feature type="signal peptide" evidence="1">
    <location>
        <begin position="1"/>
        <end position="26"/>
    </location>
</feature>
<evidence type="ECO:0000313" key="4">
    <source>
        <dbReference type="Proteomes" id="UP001500979"/>
    </source>
</evidence>
<reference evidence="3 4" key="1">
    <citation type="journal article" date="2019" name="Int. J. Syst. Evol. Microbiol.">
        <title>The Global Catalogue of Microorganisms (GCM) 10K type strain sequencing project: providing services to taxonomists for standard genome sequencing and annotation.</title>
        <authorList>
            <consortium name="The Broad Institute Genomics Platform"/>
            <consortium name="The Broad Institute Genome Sequencing Center for Infectious Disease"/>
            <person name="Wu L."/>
            <person name="Ma J."/>
        </authorList>
    </citation>
    <scope>NUCLEOTIDE SEQUENCE [LARGE SCALE GENOMIC DNA]</scope>
    <source>
        <strain evidence="3 4">JCM 9383</strain>
    </source>
</reference>
<protein>
    <submittedName>
        <fullName evidence="3">SGNH family lipase</fullName>
    </submittedName>
</protein>
<keyword evidence="4" id="KW-1185">Reference proteome</keyword>
<dbReference type="InterPro" id="IPR013830">
    <property type="entry name" value="SGNH_hydro"/>
</dbReference>
<dbReference type="Gene3D" id="3.40.50.1110">
    <property type="entry name" value="SGNH hydrolase"/>
    <property type="match status" value="1"/>
</dbReference>
<dbReference type="PANTHER" id="PTHR37981">
    <property type="entry name" value="LIPASE 2"/>
    <property type="match status" value="1"/>
</dbReference>
<feature type="chain" id="PRO_5047322520" evidence="1">
    <location>
        <begin position="27"/>
        <end position="264"/>
    </location>
</feature>
<feature type="domain" description="SGNH hydrolase-type esterase" evidence="2">
    <location>
        <begin position="35"/>
        <end position="251"/>
    </location>
</feature>
<dbReference type="RefSeq" id="WP_344679714.1">
    <property type="nucleotide sequence ID" value="NZ_BAAAUX010000011.1"/>
</dbReference>
<gene>
    <name evidence="3" type="ORF">GCM10010470_24600</name>
</gene>
<evidence type="ECO:0000256" key="1">
    <source>
        <dbReference type="SAM" id="SignalP"/>
    </source>
</evidence>
<comment type="caution">
    <text evidence="3">The sequence shown here is derived from an EMBL/GenBank/DDBJ whole genome shotgun (WGS) entry which is preliminary data.</text>
</comment>
<keyword evidence="1" id="KW-0732">Signal</keyword>
<dbReference type="EMBL" id="BAAAUX010000011">
    <property type="protein sequence ID" value="GAA2789053.1"/>
    <property type="molecule type" value="Genomic_DNA"/>
</dbReference>
<evidence type="ECO:0000259" key="2">
    <source>
        <dbReference type="Pfam" id="PF13472"/>
    </source>
</evidence>
<proteinExistence type="predicted"/>
<dbReference type="Pfam" id="PF13472">
    <property type="entry name" value="Lipase_GDSL_2"/>
    <property type="match status" value="1"/>
</dbReference>
<dbReference type="SUPFAM" id="SSF52266">
    <property type="entry name" value="SGNH hydrolase"/>
    <property type="match status" value="1"/>
</dbReference>
<name>A0ABN3VBK5_9PSEU</name>
<accession>A0ABN3VBK5</accession>
<evidence type="ECO:0000313" key="3">
    <source>
        <dbReference type="EMBL" id="GAA2789053.1"/>
    </source>
</evidence>
<dbReference type="Proteomes" id="UP001500979">
    <property type="component" value="Unassembled WGS sequence"/>
</dbReference>
<dbReference type="CDD" id="cd01823">
    <property type="entry name" value="SEST_like"/>
    <property type="match status" value="1"/>
</dbReference>
<dbReference type="PANTHER" id="PTHR37981:SF1">
    <property type="entry name" value="SGNH HYDROLASE-TYPE ESTERASE DOMAIN-CONTAINING PROTEIN"/>
    <property type="match status" value="1"/>
</dbReference>
<dbReference type="InterPro" id="IPR037460">
    <property type="entry name" value="SEST-like"/>
</dbReference>
<organism evidence="3 4">
    <name type="scientific">Saccharopolyspora taberi</name>
    <dbReference type="NCBI Taxonomy" id="60895"/>
    <lineage>
        <taxon>Bacteria</taxon>
        <taxon>Bacillati</taxon>
        <taxon>Actinomycetota</taxon>
        <taxon>Actinomycetes</taxon>
        <taxon>Pseudonocardiales</taxon>
        <taxon>Pseudonocardiaceae</taxon>
        <taxon>Saccharopolyspora</taxon>
    </lineage>
</organism>
<sequence length="264" mass="27165">MRYLRETLCATAAATMTLALAAPALAAEAAPNYVALGDSYSSGVGSREYFEDSGDCLRSPKSYAQLWADANGAALTFNACSGATTDDVNADQLSGLGADTTLVTISVGGNDVGFSGVVQDCLLGSDDSCDSAVSAAEEKGRSELPGKLDTTYANIKQAAPNAQVVVLGYPRLNQPTGDCGIPGFSEAKRQRINAGADVLAGVISERAEAAGFTFADPREVFDGHGVCSDSEWINGPSNPLQESFHPNASGYSEGYLPTLTAAIG</sequence>
<dbReference type="InterPro" id="IPR036514">
    <property type="entry name" value="SGNH_hydro_sf"/>
</dbReference>